<evidence type="ECO:0000259" key="3">
    <source>
        <dbReference type="Pfam" id="PF13800"/>
    </source>
</evidence>
<protein>
    <recommendedName>
        <fullName evidence="6">Sigma factor regulator C-terminal domain-containing protein</fullName>
    </recommendedName>
</protein>
<dbReference type="Proteomes" id="UP000054709">
    <property type="component" value="Unassembled WGS sequence"/>
</dbReference>
<keyword evidence="1" id="KW-0472">Membrane</keyword>
<accession>A0A0W1AWP9</accession>
<organism evidence="4 5">
    <name type="scientific">Paenibacillus etheri</name>
    <dbReference type="NCBI Taxonomy" id="1306852"/>
    <lineage>
        <taxon>Bacteria</taxon>
        <taxon>Bacillati</taxon>
        <taxon>Bacillota</taxon>
        <taxon>Bacilli</taxon>
        <taxon>Bacillales</taxon>
        <taxon>Paenibacillaceae</taxon>
        <taxon>Paenibacillus</taxon>
    </lineage>
</organism>
<proteinExistence type="predicted"/>
<sequence>MTAPWEEKDDQNLSKIIKKAKRKTLIRNTVISLVVTIIVLFGGMLGISQLTSWLAMRGLNEERIMMEISNPNLHELRTELDLGFLSGKVELSTYKVVEGVPVVWDTKKLDFSMSSRFSLLNRGYSSINVPDPVMTSQNYEYYRGYNSQNGQREMMFYVPGVNYNGKVLNDLPALEQMEPGKLVEMAVSFDKGYTQTEVEEMLPVELAQVWYWVDTYDNKKNLEFITNDSSPNKYALPESARQVYGYGVKWEGLFKPKPEDFLQSLTYGLQKEGKYYGEFERISNYLKKDKAAPDASDVQLLGVVVTGTAKELQSLKGKAYVNTAVLGAVVDKY</sequence>
<dbReference type="AlphaFoldDB" id="A0A0W1AWP9"/>
<reference evidence="4 5" key="1">
    <citation type="journal article" date="2015" name="Int. Biodeterior. Biodegradation">
        <title>Physiological and genetic screening methods for the isolation of methyl tert-butyl ether-degrading bacteria for bioremediation purposes.</title>
        <authorList>
            <person name="Guisado I.M."/>
            <person name="Purswani J."/>
            <person name="Gonzalez Lopez J."/>
            <person name="Pozo C."/>
        </authorList>
    </citation>
    <scope>NUCLEOTIDE SEQUENCE [LARGE SCALE GENOMIC DNA]</scope>
    <source>
        <strain evidence="4 5">SH7</strain>
    </source>
</reference>
<evidence type="ECO:0000313" key="5">
    <source>
        <dbReference type="Proteomes" id="UP000054709"/>
    </source>
</evidence>
<dbReference type="InterPro" id="IPR025672">
    <property type="entry name" value="Sigma_reg_C_dom"/>
</dbReference>
<comment type="caution">
    <text evidence="4">The sequence shown here is derived from an EMBL/GenBank/DDBJ whole genome shotgun (WGS) entry which is preliminary data.</text>
</comment>
<dbReference type="OrthoDB" id="1730160at2"/>
<keyword evidence="1" id="KW-0812">Transmembrane</keyword>
<feature type="transmembrane region" description="Helical" evidence="1">
    <location>
        <begin position="25"/>
        <end position="47"/>
    </location>
</feature>
<keyword evidence="5" id="KW-1185">Reference proteome</keyword>
<dbReference type="EMBL" id="LCZJ02000026">
    <property type="protein sequence ID" value="KTD85733.1"/>
    <property type="molecule type" value="Genomic_DNA"/>
</dbReference>
<evidence type="ECO:0008006" key="6">
    <source>
        <dbReference type="Google" id="ProtNLM"/>
    </source>
</evidence>
<feature type="domain" description="Sigma factor regulator N-terminal" evidence="3">
    <location>
        <begin position="15"/>
        <end position="101"/>
    </location>
</feature>
<keyword evidence="1" id="KW-1133">Transmembrane helix</keyword>
<dbReference type="InterPro" id="IPR029101">
    <property type="entry name" value="Sigma_reg_N"/>
</dbReference>
<dbReference type="Pfam" id="PF13800">
    <property type="entry name" value="Sigma_reg_N"/>
    <property type="match status" value="1"/>
</dbReference>
<evidence type="ECO:0000313" key="4">
    <source>
        <dbReference type="EMBL" id="KTD85733.1"/>
    </source>
</evidence>
<name>A0A0W1AWP9_9BACL</name>
<dbReference type="Pfam" id="PF13791">
    <property type="entry name" value="Sigma_reg_C"/>
    <property type="match status" value="1"/>
</dbReference>
<gene>
    <name evidence="4" type="ORF">UQ64_19795</name>
</gene>
<feature type="domain" description="Sigma factor regulator C-terminal" evidence="2">
    <location>
        <begin position="174"/>
        <end position="327"/>
    </location>
</feature>
<dbReference type="RefSeq" id="WP_060624566.1">
    <property type="nucleotide sequence ID" value="NZ_LCZJ02000026.1"/>
</dbReference>
<evidence type="ECO:0000256" key="1">
    <source>
        <dbReference type="SAM" id="Phobius"/>
    </source>
</evidence>
<evidence type="ECO:0000259" key="2">
    <source>
        <dbReference type="Pfam" id="PF13791"/>
    </source>
</evidence>